<dbReference type="Pfam" id="PF16656">
    <property type="entry name" value="Pur_ac_phosph_N"/>
    <property type="match status" value="1"/>
</dbReference>
<comment type="caution">
    <text evidence="2">The sequence shown here is derived from an EMBL/GenBank/DDBJ whole genome shotgun (WGS) entry which is preliminary data.</text>
</comment>
<sequence>MNKKLFLLTLMISVIRLSTVSASGLIKGPYLIYPGSNTSMTVLWQLDESDNCQLQWGISSDDYSIGSVSTSEYGNKHQHKYTITDLIPGNRYFYQLVIGSNTYQGSFYAAPPHRQFRCKIFNLR</sequence>
<accession>A0A1V1P0R3</accession>
<evidence type="ECO:0000259" key="1">
    <source>
        <dbReference type="Pfam" id="PF16656"/>
    </source>
</evidence>
<reference evidence="3" key="1">
    <citation type="submission" date="2012-11" db="EMBL/GenBank/DDBJ databases">
        <authorList>
            <person name="Lucero-Rivera Y.E."/>
            <person name="Tovar-Ramirez D."/>
        </authorList>
    </citation>
    <scope>NUCLEOTIDE SEQUENCE [LARGE SCALE GENOMIC DNA]</scope>
    <source>
        <strain evidence="3">Araruama</strain>
    </source>
</reference>
<organism evidence="2 3">
    <name type="scientific">Candidatus Magnetoglobus multicellularis str. Araruama</name>
    <dbReference type="NCBI Taxonomy" id="890399"/>
    <lineage>
        <taxon>Bacteria</taxon>
        <taxon>Pseudomonadati</taxon>
        <taxon>Thermodesulfobacteriota</taxon>
        <taxon>Desulfobacteria</taxon>
        <taxon>Desulfobacterales</taxon>
        <taxon>Desulfobacteraceae</taxon>
        <taxon>Candidatus Magnetoglobus</taxon>
    </lineage>
</organism>
<protein>
    <recommendedName>
        <fullName evidence="1">Purple acid phosphatase N-terminal domain-containing protein</fullName>
    </recommendedName>
</protein>
<dbReference type="InterPro" id="IPR008963">
    <property type="entry name" value="Purple_acid_Pase-like_N"/>
</dbReference>
<name>A0A1V1P0R3_9BACT</name>
<proteinExistence type="predicted"/>
<dbReference type="GO" id="GO:0046872">
    <property type="term" value="F:metal ion binding"/>
    <property type="evidence" value="ECO:0007669"/>
    <property type="project" value="InterPro"/>
</dbReference>
<dbReference type="Gene3D" id="2.60.40.380">
    <property type="entry name" value="Purple acid phosphatase-like, N-terminal"/>
    <property type="match status" value="1"/>
</dbReference>
<dbReference type="SUPFAM" id="SSF49363">
    <property type="entry name" value="Purple acid phosphatase, N-terminal domain"/>
    <property type="match status" value="1"/>
</dbReference>
<dbReference type="Proteomes" id="UP000189670">
    <property type="component" value="Unassembled WGS sequence"/>
</dbReference>
<feature type="domain" description="Purple acid phosphatase N-terminal" evidence="1">
    <location>
        <begin position="30"/>
        <end position="100"/>
    </location>
</feature>
<dbReference type="GO" id="GO:0003993">
    <property type="term" value="F:acid phosphatase activity"/>
    <property type="evidence" value="ECO:0007669"/>
    <property type="project" value="InterPro"/>
</dbReference>
<gene>
    <name evidence="2" type="ORF">OMM_10558</name>
</gene>
<dbReference type="AlphaFoldDB" id="A0A1V1P0R3"/>
<dbReference type="EMBL" id="ATBP01000963">
    <property type="protein sequence ID" value="ETR68410.1"/>
    <property type="molecule type" value="Genomic_DNA"/>
</dbReference>
<evidence type="ECO:0000313" key="3">
    <source>
        <dbReference type="Proteomes" id="UP000189670"/>
    </source>
</evidence>
<dbReference type="InterPro" id="IPR015914">
    <property type="entry name" value="PAPs_N"/>
</dbReference>
<evidence type="ECO:0000313" key="2">
    <source>
        <dbReference type="EMBL" id="ETR68410.1"/>
    </source>
</evidence>